<feature type="domain" description="3-hydroxyacyl-CoA dehydrogenase NAD binding" evidence="10">
    <location>
        <begin position="14"/>
        <end position="212"/>
    </location>
</feature>
<dbReference type="Gene3D" id="3.40.50.720">
    <property type="entry name" value="NAD(P)-binding Rossmann-like Domain"/>
    <property type="match status" value="1"/>
</dbReference>
<dbReference type="InterPro" id="IPR001753">
    <property type="entry name" value="Enoyl-CoA_hydra/iso"/>
</dbReference>
<dbReference type="Proteomes" id="UP000683139">
    <property type="component" value="Unassembled WGS sequence"/>
</dbReference>
<dbReference type="InterPro" id="IPR006176">
    <property type="entry name" value="3-OHacyl-CoA_DH_NAD-bd"/>
</dbReference>
<evidence type="ECO:0000256" key="4">
    <source>
        <dbReference type="ARBA" id="ARBA00022963"/>
    </source>
</evidence>
<evidence type="ECO:0000256" key="3">
    <source>
        <dbReference type="ARBA" id="ARBA00022832"/>
    </source>
</evidence>
<dbReference type="Gene3D" id="1.10.1040.50">
    <property type="match status" value="1"/>
</dbReference>
<evidence type="ECO:0000259" key="10">
    <source>
        <dbReference type="Pfam" id="PF02737"/>
    </source>
</evidence>
<evidence type="ECO:0000256" key="2">
    <source>
        <dbReference type="ARBA" id="ARBA00009463"/>
    </source>
</evidence>
<evidence type="ECO:0000259" key="9">
    <source>
        <dbReference type="Pfam" id="PF00725"/>
    </source>
</evidence>
<proteinExistence type="inferred from homology"/>
<keyword evidence="7" id="KW-0443">Lipid metabolism</keyword>
<evidence type="ECO:0000313" key="11">
    <source>
        <dbReference type="EMBL" id="GIP16275.1"/>
    </source>
</evidence>
<dbReference type="SUPFAM" id="SSF48179">
    <property type="entry name" value="6-phosphogluconate dehydrogenase C-terminal domain-like"/>
    <property type="match status" value="2"/>
</dbReference>
<dbReference type="GO" id="GO:0016042">
    <property type="term" value="P:lipid catabolic process"/>
    <property type="evidence" value="ECO:0007669"/>
    <property type="project" value="UniProtKB-KW"/>
</dbReference>
<comment type="pathway">
    <text evidence="1">Lipid metabolism; fatty acid beta-oxidation.</text>
</comment>
<keyword evidence="3" id="KW-0276">Fatty acid metabolism</keyword>
<dbReference type="InterPro" id="IPR008927">
    <property type="entry name" value="6-PGluconate_DH-like_C_sf"/>
</dbReference>
<sequence length="820" mass="89859">MEADRKISMQSIRKVAVIGAGVMGSGIAAHMANAGYEVSLYDVVPSTLTEREQAQSLTLKSAEVRNRLPLAAIAAMPKQKPAPLYEASFAQRIHACNMEDDAKLLHECDWIVEAVVERLDIKQQVLGWIDAHRRQGSLVSTNTSGLSAADMIRHCSKNMRQHFAVTHFFNPPRYMKLVELVATDETLPDVLDTLRALCEQRLGKGVVLAKDTPNFIANRIGTFGMLATLQATLDYGLSIDEVDALTGPAMGRPKTATFRMLDLVGLDTLLHVVDNVRARSEDPAEQAMFARPAQLEQLVQRGALGQKSGAGFYRKLKNEQGQTVIEALQLDSLTYAPSIKASSPVIEAAKQAKGTQAKLHALLTAAPEHPHTQFVWQTLKATLLYAASLTGVIADHIADIDKAMRLGFNWELGPFQLWDTIGVAATAERMRAEGEQLPQWVEAWLAAGHESFYKKEQGKRFFVHSQRFVEQEEEQNVIELARVKEEKGTVWSNRDASLIDIGDEVLALEFHSKSNAIGSEVLAAIRYACHETARQWRGLVIANEGKHFSVGANLMLLLMEAMNEEWDEVEDIIRLFQQTMKQLKVLPRPVVAAPHGMTLGGGVEACLPADVIVASPETYFGLVETGVGLIPAGGGSKEAAVLAMQRAAFGAGPSLRLEKKLLAGDLQPHLNTLFESIALGKTSNSGHEIARLGYARPRDRVLARDQARIYEAKQEVLRLDAAGYQPPEEELVVVAGREGKAVLKLAIQSMKLGGYISEHDEKIAGKLAHVLCGGDVPSGSLVSEQYLLQLECEAFLSLCGEPKTQQRMSYMLSHGKPLRN</sequence>
<dbReference type="SUPFAM" id="SSF52096">
    <property type="entry name" value="ClpP/crotonase"/>
    <property type="match status" value="1"/>
</dbReference>
<evidence type="ECO:0000256" key="1">
    <source>
        <dbReference type="ARBA" id="ARBA00005005"/>
    </source>
</evidence>
<dbReference type="AlphaFoldDB" id="A0A919YMM3"/>
<dbReference type="GO" id="GO:0003857">
    <property type="term" value="F:(3S)-3-hydroxyacyl-CoA dehydrogenase (NAD+) activity"/>
    <property type="evidence" value="ECO:0007669"/>
    <property type="project" value="UniProtKB-EC"/>
</dbReference>
<dbReference type="InterPro" id="IPR036291">
    <property type="entry name" value="NAD(P)-bd_dom_sf"/>
</dbReference>
<dbReference type="InterPro" id="IPR006108">
    <property type="entry name" value="3HC_DH_C"/>
</dbReference>
<organism evidence="11 12">
    <name type="scientific">Paenibacillus montaniterrae</name>
    <dbReference type="NCBI Taxonomy" id="429341"/>
    <lineage>
        <taxon>Bacteria</taxon>
        <taxon>Bacillati</taxon>
        <taxon>Bacillota</taxon>
        <taxon>Bacilli</taxon>
        <taxon>Bacillales</taxon>
        <taxon>Paenibacillaceae</taxon>
        <taxon>Paenibacillus</taxon>
    </lineage>
</organism>
<dbReference type="Pfam" id="PF02737">
    <property type="entry name" value="3HCDH_N"/>
    <property type="match status" value="1"/>
</dbReference>
<name>A0A919YMM3_9BACL</name>
<dbReference type="EMBL" id="BOSE01000003">
    <property type="protein sequence ID" value="GIP16275.1"/>
    <property type="molecule type" value="Genomic_DNA"/>
</dbReference>
<evidence type="ECO:0000256" key="6">
    <source>
        <dbReference type="ARBA" id="ARBA00023027"/>
    </source>
</evidence>
<dbReference type="SUPFAM" id="SSF51735">
    <property type="entry name" value="NAD(P)-binding Rossmann-fold domains"/>
    <property type="match status" value="1"/>
</dbReference>
<keyword evidence="6" id="KW-0520">NAD</keyword>
<keyword evidence="5" id="KW-0560">Oxidoreductase</keyword>
<evidence type="ECO:0000256" key="5">
    <source>
        <dbReference type="ARBA" id="ARBA00023002"/>
    </source>
</evidence>
<comment type="catalytic activity">
    <reaction evidence="8">
        <text>a (3S)-3-hydroxyacyl-CoA + NAD(+) = a 3-oxoacyl-CoA + NADH + H(+)</text>
        <dbReference type="Rhea" id="RHEA:22432"/>
        <dbReference type="ChEBI" id="CHEBI:15378"/>
        <dbReference type="ChEBI" id="CHEBI:57318"/>
        <dbReference type="ChEBI" id="CHEBI:57540"/>
        <dbReference type="ChEBI" id="CHEBI:57945"/>
        <dbReference type="ChEBI" id="CHEBI:90726"/>
        <dbReference type="EC" id="1.1.1.35"/>
    </reaction>
</comment>
<dbReference type="Gene3D" id="3.90.226.10">
    <property type="entry name" value="2-enoyl-CoA Hydratase, Chain A, domain 1"/>
    <property type="match status" value="1"/>
</dbReference>
<comment type="caution">
    <text evidence="11">The sequence shown here is derived from an EMBL/GenBank/DDBJ whole genome shotgun (WGS) entry which is preliminary data.</text>
</comment>
<evidence type="ECO:0000256" key="7">
    <source>
        <dbReference type="ARBA" id="ARBA00023098"/>
    </source>
</evidence>
<dbReference type="PANTHER" id="PTHR48075">
    <property type="entry name" value="3-HYDROXYACYL-COA DEHYDROGENASE FAMILY PROTEIN"/>
    <property type="match status" value="1"/>
</dbReference>
<dbReference type="Pfam" id="PF00378">
    <property type="entry name" value="ECH_1"/>
    <property type="match status" value="1"/>
</dbReference>
<evidence type="ECO:0000313" key="12">
    <source>
        <dbReference type="Proteomes" id="UP000683139"/>
    </source>
</evidence>
<evidence type="ECO:0000256" key="8">
    <source>
        <dbReference type="ARBA" id="ARBA00049556"/>
    </source>
</evidence>
<dbReference type="GO" id="GO:0070403">
    <property type="term" value="F:NAD+ binding"/>
    <property type="evidence" value="ECO:0007669"/>
    <property type="project" value="InterPro"/>
</dbReference>
<dbReference type="CDD" id="cd06558">
    <property type="entry name" value="crotonase-like"/>
    <property type="match status" value="1"/>
</dbReference>
<protein>
    <submittedName>
        <fullName evidence="11">3-hydroxyacyl-CoA dehydrogenase</fullName>
    </submittedName>
</protein>
<keyword evidence="12" id="KW-1185">Reference proteome</keyword>
<feature type="domain" description="3-hydroxyacyl-CoA dehydrogenase C-terminal" evidence="9">
    <location>
        <begin position="215"/>
        <end position="314"/>
    </location>
</feature>
<accession>A0A919YMM3</accession>
<dbReference type="PANTHER" id="PTHR48075:SF7">
    <property type="entry name" value="3-HYDROXYACYL-COA DEHYDROGENASE-RELATED"/>
    <property type="match status" value="1"/>
</dbReference>
<dbReference type="InterPro" id="IPR029045">
    <property type="entry name" value="ClpP/crotonase-like_dom_sf"/>
</dbReference>
<dbReference type="Pfam" id="PF00725">
    <property type="entry name" value="3HCDH"/>
    <property type="match status" value="2"/>
</dbReference>
<gene>
    <name evidence="11" type="primary">fadN</name>
    <name evidence="11" type="ORF">J40TS1_19170</name>
</gene>
<feature type="domain" description="3-hydroxyacyl-CoA dehydrogenase C-terminal" evidence="9">
    <location>
        <begin position="397"/>
        <end position="436"/>
    </location>
</feature>
<keyword evidence="4" id="KW-0442">Lipid degradation</keyword>
<comment type="similarity">
    <text evidence="2">Belongs to the 3-hydroxyacyl-CoA dehydrogenase family.</text>
</comment>
<dbReference type="GO" id="GO:0006631">
    <property type="term" value="P:fatty acid metabolic process"/>
    <property type="evidence" value="ECO:0007669"/>
    <property type="project" value="UniProtKB-KW"/>
</dbReference>
<reference evidence="11" key="1">
    <citation type="submission" date="2021-03" db="EMBL/GenBank/DDBJ databases">
        <title>Antimicrobial resistance genes in bacteria isolated from Japanese honey, and their potential for conferring macrolide and lincosamide resistance in the American foulbrood pathogen Paenibacillus larvae.</title>
        <authorList>
            <person name="Okamoto M."/>
            <person name="Kumagai M."/>
            <person name="Kanamori H."/>
            <person name="Takamatsu D."/>
        </authorList>
    </citation>
    <scope>NUCLEOTIDE SEQUENCE</scope>
    <source>
        <strain evidence="11">J40TS1</strain>
    </source>
</reference>